<feature type="transmembrane region" description="Helical" evidence="8">
    <location>
        <begin position="120"/>
        <end position="139"/>
    </location>
</feature>
<reference evidence="10 11" key="1">
    <citation type="submission" date="2016-06" db="EMBL/GenBank/DDBJ databases">
        <title>Genome sequence of Oerskovia enterophila DSM 43852.</title>
        <authorList>
            <person name="Poehlein A."/>
            <person name="Jag V."/>
            <person name="Bengelsdorf F.R."/>
            <person name="Daniel R."/>
            <person name="Duerre P."/>
        </authorList>
    </citation>
    <scope>NUCLEOTIDE SEQUENCE [LARGE SCALE GENOMIC DNA]</scope>
    <source>
        <strain evidence="10 11">DSM 43852</strain>
    </source>
</reference>
<feature type="region of interest" description="Disordered" evidence="7">
    <location>
        <begin position="364"/>
        <end position="448"/>
    </location>
</feature>
<evidence type="ECO:0000256" key="6">
    <source>
        <dbReference type="ARBA" id="ARBA00023136"/>
    </source>
</evidence>
<feature type="compositionally biased region" description="Basic residues" evidence="7">
    <location>
        <begin position="381"/>
        <end position="398"/>
    </location>
</feature>
<evidence type="ECO:0000256" key="1">
    <source>
        <dbReference type="ARBA" id="ARBA00004651"/>
    </source>
</evidence>
<evidence type="ECO:0000256" key="7">
    <source>
        <dbReference type="SAM" id="MobiDB-lite"/>
    </source>
</evidence>
<dbReference type="Pfam" id="PF03600">
    <property type="entry name" value="CitMHS"/>
    <property type="match status" value="1"/>
</dbReference>
<protein>
    <submittedName>
        <fullName evidence="10">Citrate transporter</fullName>
    </submittedName>
</protein>
<dbReference type="PANTHER" id="PTHR43302">
    <property type="entry name" value="TRANSPORTER ARSB-RELATED"/>
    <property type="match status" value="1"/>
</dbReference>
<dbReference type="InterPro" id="IPR004680">
    <property type="entry name" value="Cit_transptr-like_dom"/>
</dbReference>
<feature type="domain" description="Citrate transporter-like" evidence="9">
    <location>
        <begin position="8"/>
        <end position="305"/>
    </location>
</feature>
<evidence type="ECO:0000313" key="11">
    <source>
        <dbReference type="Proteomes" id="UP000093412"/>
    </source>
</evidence>
<feature type="transmembrane region" description="Helical" evidence="8">
    <location>
        <begin position="203"/>
        <end position="236"/>
    </location>
</feature>
<keyword evidence="3" id="KW-1003">Cell membrane</keyword>
<dbReference type="EMBL" id="MAQA01000067">
    <property type="protein sequence ID" value="OCI29579.1"/>
    <property type="molecule type" value="Genomic_DNA"/>
</dbReference>
<feature type="transmembrane region" description="Helical" evidence="8">
    <location>
        <begin position="80"/>
        <end position="108"/>
    </location>
</feature>
<evidence type="ECO:0000256" key="5">
    <source>
        <dbReference type="ARBA" id="ARBA00022989"/>
    </source>
</evidence>
<dbReference type="PANTHER" id="PTHR43302:SF5">
    <property type="entry name" value="TRANSPORTER ARSB-RELATED"/>
    <property type="match status" value="1"/>
</dbReference>
<name>A0ABX2XZ77_9CELL</name>
<feature type="compositionally biased region" description="Basic and acidic residues" evidence="7">
    <location>
        <begin position="425"/>
        <end position="448"/>
    </location>
</feature>
<comment type="subcellular location">
    <subcellularLocation>
        <location evidence="1">Cell membrane</location>
        <topology evidence="1">Multi-pass membrane protein</topology>
    </subcellularLocation>
</comment>
<accession>A0ABX2XZ77</accession>
<dbReference type="Proteomes" id="UP000093412">
    <property type="component" value="Unassembled WGS sequence"/>
</dbReference>
<dbReference type="RefSeq" id="WP_248948750.1">
    <property type="nucleotide sequence ID" value="NZ_MAQA01000067.1"/>
</dbReference>
<evidence type="ECO:0000259" key="9">
    <source>
        <dbReference type="Pfam" id="PF03600"/>
    </source>
</evidence>
<evidence type="ECO:0000256" key="3">
    <source>
        <dbReference type="ARBA" id="ARBA00022475"/>
    </source>
</evidence>
<evidence type="ECO:0000256" key="8">
    <source>
        <dbReference type="SAM" id="Phobius"/>
    </source>
</evidence>
<organism evidence="10 11">
    <name type="scientific">Oerskovia enterophila</name>
    <dbReference type="NCBI Taxonomy" id="43678"/>
    <lineage>
        <taxon>Bacteria</taxon>
        <taxon>Bacillati</taxon>
        <taxon>Actinomycetota</taxon>
        <taxon>Actinomycetes</taxon>
        <taxon>Micrococcales</taxon>
        <taxon>Cellulomonadaceae</taxon>
        <taxon>Oerskovia</taxon>
    </lineage>
</organism>
<feature type="compositionally biased region" description="Basic residues" evidence="7">
    <location>
        <begin position="332"/>
        <end position="342"/>
    </location>
</feature>
<gene>
    <name evidence="10" type="ORF">OERS_37330</name>
</gene>
<evidence type="ECO:0000256" key="4">
    <source>
        <dbReference type="ARBA" id="ARBA00022692"/>
    </source>
</evidence>
<feature type="compositionally biased region" description="Low complexity" evidence="7">
    <location>
        <begin position="319"/>
        <end position="331"/>
    </location>
</feature>
<keyword evidence="11" id="KW-1185">Reference proteome</keyword>
<comment type="caution">
    <text evidence="10">The sequence shown here is derived from an EMBL/GenBank/DDBJ whole genome shotgun (WGS) entry which is preliminary data.</text>
</comment>
<keyword evidence="5 8" id="KW-1133">Transmembrane helix</keyword>
<sequence length="448" mass="46959">MVGRRVRVPLWAVAVALAALVVAVGWLPLDAAEELAERVGPILLFLVAITVVAEMCAAAGLFDAAASWAVRLARGSRLRLWGLVVLLACVCTIVLSLDTTAVLVTPVVLTLARRTGSRPLPFALTVLALANTASLLLPVSNLTNLLAAHRYARLEPGTSYTATMWLPALVVIAVTVLYLLVAHHRDLRGTFEASAPTAERDPVLLPLAALVTVALGVCFAVGLPVAVVALGGAGVLLTVTLVRRRDLVAPVGELVPWRTVLVVASLFVAVEAWQVHGLGDLLARFAGTGTGTGDLLQVAGAGAVAANAVNKPARLPRARTCCGGRPGAARGAPRRGRRRPARHAVGLGRDRALVGPVLTPLDGLPRGRLVAARTPGTRPRASGRGRRDARGRRGRVGRSARGPSGPHADPQGPVRLELDAAVLDEPDRAHPLDARRVDDRGEQRALDR</sequence>
<evidence type="ECO:0000313" key="10">
    <source>
        <dbReference type="EMBL" id="OCI29579.1"/>
    </source>
</evidence>
<keyword evidence="6 8" id="KW-0472">Membrane</keyword>
<evidence type="ECO:0000256" key="2">
    <source>
        <dbReference type="ARBA" id="ARBA00022448"/>
    </source>
</evidence>
<feature type="region of interest" description="Disordered" evidence="7">
    <location>
        <begin position="319"/>
        <end position="347"/>
    </location>
</feature>
<keyword evidence="4 8" id="KW-0812">Transmembrane</keyword>
<keyword evidence="2" id="KW-0813">Transport</keyword>
<feature type="transmembrane region" description="Helical" evidence="8">
    <location>
        <begin position="160"/>
        <end position="183"/>
    </location>
</feature>
<feature type="transmembrane region" description="Helical" evidence="8">
    <location>
        <begin position="42"/>
        <end position="68"/>
    </location>
</feature>
<proteinExistence type="predicted"/>